<proteinExistence type="predicted"/>
<dbReference type="PANTHER" id="PTHR42923:SF45">
    <property type="entry name" value="15-CIS-PHYTOENE DESATURASE, CHLOROPLASTIC_CHROMOPLASTIC"/>
    <property type="match status" value="1"/>
</dbReference>
<dbReference type="GO" id="GO:0016491">
    <property type="term" value="F:oxidoreductase activity"/>
    <property type="evidence" value="ECO:0007669"/>
    <property type="project" value="InterPro"/>
</dbReference>
<reference evidence="3" key="1">
    <citation type="submission" date="2021-01" db="EMBL/GenBank/DDBJ databases">
        <authorList>
            <person name="Corre E."/>
            <person name="Pelletier E."/>
            <person name="Niang G."/>
            <person name="Scheremetjew M."/>
            <person name="Finn R."/>
            <person name="Kale V."/>
            <person name="Holt S."/>
            <person name="Cochrane G."/>
            <person name="Meng A."/>
            <person name="Brown T."/>
            <person name="Cohen L."/>
        </authorList>
    </citation>
    <scope>NUCLEOTIDE SEQUENCE</scope>
    <source>
        <strain evidence="3">GSO104</strain>
    </source>
</reference>
<evidence type="ECO:0000313" key="3">
    <source>
        <dbReference type="EMBL" id="CAE4660699.1"/>
    </source>
</evidence>
<organism evidence="3">
    <name type="scientific">Ditylum brightwellii</name>
    <dbReference type="NCBI Taxonomy" id="49249"/>
    <lineage>
        <taxon>Eukaryota</taxon>
        <taxon>Sar</taxon>
        <taxon>Stramenopiles</taxon>
        <taxon>Ochrophyta</taxon>
        <taxon>Bacillariophyta</taxon>
        <taxon>Mediophyceae</taxon>
        <taxon>Lithodesmiophycidae</taxon>
        <taxon>Lithodesmiales</taxon>
        <taxon>Lithodesmiaceae</taxon>
        <taxon>Ditylum</taxon>
    </lineage>
</organism>
<dbReference type="AlphaFoldDB" id="A0A7S4SZS8"/>
<gene>
    <name evidence="3" type="ORF">DBRI00130_LOCUS40938</name>
</gene>
<dbReference type="InterPro" id="IPR002937">
    <property type="entry name" value="Amino_oxidase"/>
</dbReference>
<evidence type="ECO:0000256" key="1">
    <source>
        <dbReference type="SAM" id="MobiDB-lite"/>
    </source>
</evidence>
<dbReference type="PANTHER" id="PTHR42923">
    <property type="entry name" value="PROTOPORPHYRINOGEN OXIDASE"/>
    <property type="match status" value="1"/>
</dbReference>
<accession>A0A7S4SZS8</accession>
<sequence length="408" mass="44440">MAAAILLNNDMLTLEEKIKMVPGLLPMLLEGQSFIDEQDELSVLQFMKKFGMPDRINEEIFIAMGKALDFIDPDKLSMSVVLTAMNRFINEADGSQTAFLDGNQPDRLCKPIVDHITSKGGEVIMGKPVSSIEVNSEDGSVKCLKFADGSEVEADMYVSAMPVDVVKRLIPAEWSTKPYFLQLDELEGIPVINIQLWFDRKLKAVDGLCFSRSPLLSVYADMSTCCAEYASEDKSMLELVFAPCSPVAGSDKNWIAASDDEIVDATVKELARLFPTEIGPGAPNGGAVLVKQTVVRVPRSVYAATPGRGKFRPSQESPIDNFVMAGDFATQKYLGSMEGAVLSGKLAAEVICDRSVGRKSRGVRDVHDSIKEQSENRREVKKPVGVRGDYPIAFGGGQQGTGGNVYHP</sequence>
<dbReference type="InterPro" id="IPR036188">
    <property type="entry name" value="FAD/NAD-bd_sf"/>
</dbReference>
<dbReference type="Pfam" id="PF01593">
    <property type="entry name" value="Amino_oxidase"/>
    <property type="match status" value="1"/>
</dbReference>
<dbReference type="SUPFAM" id="SSF51905">
    <property type="entry name" value="FAD/NAD(P)-binding domain"/>
    <property type="match status" value="1"/>
</dbReference>
<dbReference type="Gene3D" id="3.50.50.60">
    <property type="entry name" value="FAD/NAD(P)-binding domain"/>
    <property type="match status" value="1"/>
</dbReference>
<name>A0A7S4SZS8_9STRA</name>
<protein>
    <recommendedName>
        <fullName evidence="2">Amine oxidase domain-containing protein</fullName>
    </recommendedName>
</protein>
<evidence type="ECO:0000259" key="2">
    <source>
        <dbReference type="Pfam" id="PF01593"/>
    </source>
</evidence>
<dbReference type="InterPro" id="IPR050464">
    <property type="entry name" value="Zeta_carotene_desat/Oxidored"/>
</dbReference>
<feature type="domain" description="Amine oxidase" evidence="2">
    <location>
        <begin position="5"/>
        <end position="351"/>
    </location>
</feature>
<feature type="region of interest" description="Disordered" evidence="1">
    <location>
        <begin position="363"/>
        <end position="382"/>
    </location>
</feature>
<dbReference type="EMBL" id="HBNS01056886">
    <property type="protein sequence ID" value="CAE4660699.1"/>
    <property type="molecule type" value="Transcribed_RNA"/>
</dbReference>